<evidence type="ECO:0000313" key="2">
    <source>
        <dbReference type="EMBL" id="NEM96841.1"/>
    </source>
</evidence>
<keyword evidence="1" id="KW-0732">Signal</keyword>
<dbReference type="Proteomes" id="UP000474777">
    <property type="component" value="Unassembled WGS sequence"/>
</dbReference>
<evidence type="ECO:0000256" key="1">
    <source>
        <dbReference type="SAM" id="SignalP"/>
    </source>
</evidence>
<name>A0A6B3LTQ4_9BACT</name>
<proteinExistence type="predicted"/>
<feature type="chain" id="PRO_5025638286" description="Lipoprotein" evidence="1">
    <location>
        <begin position="27"/>
        <end position="182"/>
    </location>
</feature>
<sequence>MLRTLYTLLFLVFLAACATTQHTAKAPETFQQKLAAYCGKSFAGQTIYPEGNTDPFAGKALVIHVQSCDETGIRIPFHVGEDRSRTWVLTNMPDGLQLKHDHRHEDGTPDEVTMYGGISTLPADSLAQRFPADVFTAELLPAAATNEWTMALSPDGKTFSYILKRDGKLRYRADFDLTKPLN</sequence>
<reference evidence="2 3" key="1">
    <citation type="submission" date="2020-02" db="EMBL/GenBank/DDBJ databases">
        <authorList>
            <person name="Kim M.K."/>
        </authorList>
    </citation>
    <scope>NUCLEOTIDE SEQUENCE [LARGE SCALE GENOMIC DNA]</scope>
    <source>
        <strain evidence="2 3">BT327</strain>
    </source>
</reference>
<feature type="signal peptide" evidence="1">
    <location>
        <begin position="1"/>
        <end position="26"/>
    </location>
</feature>
<evidence type="ECO:0008006" key="4">
    <source>
        <dbReference type="Google" id="ProtNLM"/>
    </source>
</evidence>
<dbReference type="AlphaFoldDB" id="A0A6B3LTQ4"/>
<organism evidence="2 3">
    <name type="scientific">Pontibacter burrus</name>
    <dbReference type="NCBI Taxonomy" id="2704466"/>
    <lineage>
        <taxon>Bacteria</taxon>
        <taxon>Pseudomonadati</taxon>
        <taxon>Bacteroidota</taxon>
        <taxon>Cytophagia</taxon>
        <taxon>Cytophagales</taxon>
        <taxon>Hymenobacteraceae</taxon>
        <taxon>Pontibacter</taxon>
    </lineage>
</organism>
<protein>
    <recommendedName>
        <fullName evidence="4">Lipoprotein</fullName>
    </recommendedName>
</protein>
<evidence type="ECO:0000313" key="3">
    <source>
        <dbReference type="Proteomes" id="UP000474777"/>
    </source>
</evidence>
<comment type="caution">
    <text evidence="2">The sequence shown here is derived from an EMBL/GenBank/DDBJ whole genome shotgun (WGS) entry which is preliminary data.</text>
</comment>
<dbReference type="EMBL" id="JAAGWD010000001">
    <property type="protein sequence ID" value="NEM96841.1"/>
    <property type="molecule type" value="Genomic_DNA"/>
</dbReference>
<dbReference type="PROSITE" id="PS51257">
    <property type="entry name" value="PROKAR_LIPOPROTEIN"/>
    <property type="match status" value="1"/>
</dbReference>
<accession>A0A6B3LTQ4</accession>
<gene>
    <name evidence="2" type="ORF">GXP69_03970</name>
</gene>
<keyword evidence="3" id="KW-1185">Reference proteome</keyword>